<dbReference type="InterPro" id="IPR036390">
    <property type="entry name" value="WH_DNA-bd_sf"/>
</dbReference>
<keyword evidence="3" id="KW-0804">Transcription</keyword>
<evidence type="ECO:0000256" key="1">
    <source>
        <dbReference type="ARBA" id="ARBA00023015"/>
    </source>
</evidence>
<dbReference type="EMBL" id="BOML01000056">
    <property type="protein sequence ID" value="GIE05498.1"/>
    <property type="molecule type" value="Genomic_DNA"/>
</dbReference>
<dbReference type="SMART" id="SM00418">
    <property type="entry name" value="HTH_ARSR"/>
    <property type="match status" value="1"/>
</dbReference>
<dbReference type="Gene3D" id="1.10.10.10">
    <property type="entry name" value="Winged helix-like DNA-binding domain superfamily/Winged helix DNA-binding domain"/>
    <property type="match status" value="1"/>
</dbReference>
<comment type="caution">
    <text evidence="5">The sequence shown here is derived from an EMBL/GenBank/DDBJ whole genome shotgun (WGS) entry which is preliminary data.</text>
</comment>
<dbReference type="PROSITE" id="PS50987">
    <property type="entry name" value="HTH_ARSR_2"/>
    <property type="match status" value="1"/>
</dbReference>
<dbReference type="Pfam" id="PF01022">
    <property type="entry name" value="HTH_5"/>
    <property type="match status" value="1"/>
</dbReference>
<dbReference type="InterPro" id="IPR036388">
    <property type="entry name" value="WH-like_DNA-bd_sf"/>
</dbReference>
<dbReference type="PRINTS" id="PR00778">
    <property type="entry name" value="HTHARSR"/>
</dbReference>
<dbReference type="InterPro" id="IPR001845">
    <property type="entry name" value="HTH_ArsR_DNA-bd_dom"/>
</dbReference>
<sequence length="95" mass="10040">MTHLADGRTRCVCDLIPIAAVAQNLLSYHLKVLREAGLVTTARRGRWVDYTIAPDALSRLRAALPEPLDPPAAGLTMAVTAGGRNLALDPAGGPR</sequence>
<dbReference type="InterPro" id="IPR051081">
    <property type="entry name" value="HTH_MetalResp_TranReg"/>
</dbReference>
<evidence type="ECO:0000259" key="4">
    <source>
        <dbReference type="PROSITE" id="PS50987"/>
    </source>
</evidence>
<feature type="domain" description="HTH arsR-type" evidence="4">
    <location>
        <begin position="1"/>
        <end position="72"/>
    </location>
</feature>
<reference evidence="5 6" key="1">
    <citation type="submission" date="2021-01" db="EMBL/GenBank/DDBJ databases">
        <title>Whole genome shotgun sequence of Actinoplanes durhamensis NBRC 14914.</title>
        <authorList>
            <person name="Komaki H."/>
            <person name="Tamura T."/>
        </authorList>
    </citation>
    <scope>NUCLEOTIDE SEQUENCE [LARGE SCALE GENOMIC DNA]</scope>
    <source>
        <strain evidence="5 6">NBRC 14914</strain>
    </source>
</reference>
<dbReference type="SUPFAM" id="SSF46785">
    <property type="entry name" value="Winged helix' DNA-binding domain"/>
    <property type="match status" value="1"/>
</dbReference>
<protein>
    <recommendedName>
        <fullName evidence="4">HTH arsR-type domain-containing protein</fullName>
    </recommendedName>
</protein>
<dbReference type="PANTHER" id="PTHR33154">
    <property type="entry name" value="TRANSCRIPTIONAL REGULATOR, ARSR FAMILY"/>
    <property type="match status" value="1"/>
</dbReference>
<proteinExistence type="predicted"/>
<evidence type="ECO:0000313" key="6">
    <source>
        <dbReference type="Proteomes" id="UP000637628"/>
    </source>
</evidence>
<dbReference type="NCBIfam" id="NF033788">
    <property type="entry name" value="HTH_metalloreg"/>
    <property type="match status" value="1"/>
</dbReference>
<evidence type="ECO:0000256" key="2">
    <source>
        <dbReference type="ARBA" id="ARBA00023125"/>
    </source>
</evidence>
<dbReference type="PANTHER" id="PTHR33154:SF18">
    <property type="entry name" value="ARSENICAL RESISTANCE OPERON REPRESSOR"/>
    <property type="match status" value="1"/>
</dbReference>
<evidence type="ECO:0000313" key="5">
    <source>
        <dbReference type="EMBL" id="GIE05498.1"/>
    </source>
</evidence>
<evidence type="ECO:0000256" key="3">
    <source>
        <dbReference type="ARBA" id="ARBA00023163"/>
    </source>
</evidence>
<keyword evidence="6" id="KW-1185">Reference proteome</keyword>
<gene>
    <name evidence="5" type="ORF">Adu01nite_68480</name>
</gene>
<accession>A0ABQ3Z6P9</accession>
<dbReference type="CDD" id="cd00090">
    <property type="entry name" value="HTH_ARSR"/>
    <property type="match status" value="1"/>
</dbReference>
<name>A0ABQ3Z6P9_9ACTN</name>
<dbReference type="Proteomes" id="UP000637628">
    <property type="component" value="Unassembled WGS sequence"/>
</dbReference>
<keyword evidence="2" id="KW-0238">DNA-binding</keyword>
<keyword evidence="1" id="KW-0805">Transcription regulation</keyword>
<dbReference type="InterPro" id="IPR011991">
    <property type="entry name" value="ArsR-like_HTH"/>
</dbReference>
<organism evidence="5 6">
    <name type="scientific">Paractinoplanes durhamensis</name>
    <dbReference type="NCBI Taxonomy" id="113563"/>
    <lineage>
        <taxon>Bacteria</taxon>
        <taxon>Bacillati</taxon>
        <taxon>Actinomycetota</taxon>
        <taxon>Actinomycetes</taxon>
        <taxon>Micromonosporales</taxon>
        <taxon>Micromonosporaceae</taxon>
        <taxon>Paractinoplanes</taxon>
    </lineage>
</organism>